<sequence length="91" mass="10274">MSGRELLRTSEKILLAQSKLGYKFTNQSHLCEALYISSDALKPPVISPKQAEAYANTFLDINRLGHMAFRMVLTVDGYKFNKSRCNKPPIP</sequence>
<evidence type="ECO:0000313" key="1">
    <source>
        <dbReference type="EMBL" id="PWY92667.1"/>
    </source>
</evidence>
<dbReference type="RefSeq" id="XP_025404406.1">
    <property type="nucleotide sequence ID" value="XM_025542127.1"/>
</dbReference>
<accession>A0A317X547</accession>
<dbReference type="Proteomes" id="UP000247233">
    <property type="component" value="Unassembled WGS sequence"/>
</dbReference>
<dbReference type="GeneID" id="37064364"/>
<comment type="caution">
    <text evidence="1">The sequence shown here is derived from an EMBL/GenBank/DDBJ whole genome shotgun (WGS) entry which is preliminary data.</text>
</comment>
<name>A0A317X547_9EURO</name>
<protein>
    <submittedName>
        <fullName evidence="1">Uncharacterized protein</fullName>
    </submittedName>
</protein>
<proteinExistence type="predicted"/>
<dbReference type="AlphaFoldDB" id="A0A317X547"/>
<organism evidence="1 2">
    <name type="scientific">Aspergillus heteromorphus CBS 117.55</name>
    <dbReference type="NCBI Taxonomy" id="1448321"/>
    <lineage>
        <taxon>Eukaryota</taxon>
        <taxon>Fungi</taxon>
        <taxon>Dikarya</taxon>
        <taxon>Ascomycota</taxon>
        <taxon>Pezizomycotina</taxon>
        <taxon>Eurotiomycetes</taxon>
        <taxon>Eurotiomycetidae</taxon>
        <taxon>Eurotiales</taxon>
        <taxon>Aspergillaceae</taxon>
        <taxon>Aspergillus</taxon>
        <taxon>Aspergillus subgen. Circumdati</taxon>
    </lineage>
</organism>
<keyword evidence="2" id="KW-1185">Reference proteome</keyword>
<dbReference type="EMBL" id="MSFL01000001">
    <property type="protein sequence ID" value="PWY92667.1"/>
    <property type="molecule type" value="Genomic_DNA"/>
</dbReference>
<evidence type="ECO:0000313" key="2">
    <source>
        <dbReference type="Proteomes" id="UP000247233"/>
    </source>
</evidence>
<gene>
    <name evidence="1" type="ORF">BO70DRAFT_357811</name>
</gene>
<dbReference type="VEuPathDB" id="FungiDB:BO70DRAFT_357811"/>
<reference evidence="1 2" key="1">
    <citation type="submission" date="2016-12" db="EMBL/GenBank/DDBJ databases">
        <title>The genomes of Aspergillus section Nigri reveals drivers in fungal speciation.</title>
        <authorList>
            <consortium name="DOE Joint Genome Institute"/>
            <person name="Vesth T.C."/>
            <person name="Nybo J."/>
            <person name="Theobald S."/>
            <person name="Brandl J."/>
            <person name="Frisvad J.C."/>
            <person name="Nielsen K.F."/>
            <person name="Lyhne E.K."/>
            <person name="Kogle M.E."/>
            <person name="Kuo A."/>
            <person name="Riley R."/>
            <person name="Clum A."/>
            <person name="Nolan M."/>
            <person name="Lipzen A."/>
            <person name="Salamov A."/>
            <person name="Henrissat B."/>
            <person name="Wiebenga A."/>
            <person name="De Vries R.P."/>
            <person name="Grigoriev I.V."/>
            <person name="Mortensen U.H."/>
            <person name="Andersen M.R."/>
            <person name="Baker S.E."/>
        </authorList>
    </citation>
    <scope>NUCLEOTIDE SEQUENCE [LARGE SCALE GENOMIC DNA]</scope>
    <source>
        <strain evidence="1 2">CBS 117.55</strain>
    </source>
</reference>